<keyword evidence="3" id="KW-1003">Cell membrane</keyword>
<gene>
    <name evidence="11" type="ORF">Abor_001_032</name>
    <name evidence="10" type="ORF">AcetOrient_orf03932</name>
</gene>
<feature type="transmembrane region" description="Helical" evidence="8">
    <location>
        <begin position="279"/>
        <end position="302"/>
    </location>
</feature>
<keyword evidence="2" id="KW-0813">Transport</keyword>
<keyword evidence="4 8" id="KW-0812">Transmembrane</keyword>
<evidence type="ECO:0000313" key="13">
    <source>
        <dbReference type="Proteomes" id="UP000270034"/>
    </source>
</evidence>
<dbReference type="AlphaFoldDB" id="A0A2Z5ZK70"/>
<dbReference type="GeneID" id="76202883"/>
<dbReference type="PANTHER" id="PTHR43528">
    <property type="entry name" value="ALPHA-KETOGLUTARATE PERMEASE"/>
    <property type="match status" value="1"/>
</dbReference>
<organism evidence="10 13">
    <name type="scientific">Acetobacter orientalis</name>
    <dbReference type="NCBI Taxonomy" id="146474"/>
    <lineage>
        <taxon>Bacteria</taxon>
        <taxon>Pseudomonadati</taxon>
        <taxon>Pseudomonadota</taxon>
        <taxon>Alphaproteobacteria</taxon>
        <taxon>Acetobacterales</taxon>
        <taxon>Acetobacteraceae</taxon>
        <taxon>Acetobacter</taxon>
    </lineage>
</organism>
<keyword evidence="7 8" id="KW-0472">Membrane</keyword>
<feature type="transmembrane region" description="Helical" evidence="8">
    <location>
        <begin position="131"/>
        <end position="153"/>
    </location>
</feature>
<evidence type="ECO:0000313" key="10">
    <source>
        <dbReference type="EMBL" id="BBC80931.1"/>
    </source>
</evidence>
<keyword evidence="10" id="KW-0762">Sugar transport</keyword>
<feature type="transmembrane region" description="Helical" evidence="8">
    <location>
        <begin position="99"/>
        <end position="119"/>
    </location>
</feature>
<evidence type="ECO:0000256" key="7">
    <source>
        <dbReference type="ARBA" id="ARBA00023136"/>
    </source>
</evidence>
<dbReference type="InterPro" id="IPR011701">
    <property type="entry name" value="MFS"/>
</dbReference>
<accession>A0A0D6NGL7</accession>
<evidence type="ECO:0000259" key="9">
    <source>
        <dbReference type="PROSITE" id="PS50850"/>
    </source>
</evidence>
<evidence type="ECO:0000256" key="5">
    <source>
        <dbReference type="ARBA" id="ARBA00022847"/>
    </source>
</evidence>
<reference evidence="11 12" key="1">
    <citation type="submission" date="2012-11" db="EMBL/GenBank/DDBJ databases">
        <title>Whole genome sequence of Acetobacter orientalis 21F-2.</title>
        <authorList>
            <person name="Azuma Y."/>
            <person name="Higashiura N."/>
            <person name="Hirakawa H."/>
            <person name="Matsushita K."/>
        </authorList>
    </citation>
    <scope>NUCLEOTIDE SEQUENCE [LARGE SCALE GENOMIC DNA]</scope>
    <source>
        <strain evidence="11 12">21F-2</strain>
    </source>
</reference>
<dbReference type="GO" id="GO:0015293">
    <property type="term" value="F:symporter activity"/>
    <property type="evidence" value="ECO:0007669"/>
    <property type="project" value="UniProtKB-KW"/>
</dbReference>
<dbReference type="PROSITE" id="PS50850">
    <property type="entry name" value="MFS"/>
    <property type="match status" value="1"/>
</dbReference>
<dbReference type="EMBL" id="BAMX01000001">
    <property type="protein sequence ID" value="GAN64750.1"/>
    <property type="molecule type" value="Genomic_DNA"/>
</dbReference>
<feature type="transmembrane region" description="Helical" evidence="8">
    <location>
        <begin position="340"/>
        <end position="363"/>
    </location>
</feature>
<evidence type="ECO:0000256" key="3">
    <source>
        <dbReference type="ARBA" id="ARBA00022475"/>
    </source>
</evidence>
<feature type="transmembrane region" description="Helical" evidence="8">
    <location>
        <begin position="314"/>
        <end position="334"/>
    </location>
</feature>
<keyword evidence="5" id="KW-0769">Symport</keyword>
<dbReference type="InterPro" id="IPR020846">
    <property type="entry name" value="MFS_dom"/>
</dbReference>
<proteinExistence type="predicted"/>
<feature type="domain" description="Major facilitator superfamily (MFS) profile" evidence="9">
    <location>
        <begin position="26"/>
        <end position="434"/>
    </location>
</feature>
<dbReference type="EMBL" id="AP018515">
    <property type="protein sequence ID" value="BBC80931.1"/>
    <property type="molecule type" value="Genomic_DNA"/>
</dbReference>
<reference evidence="10 13" key="2">
    <citation type="submission" date="2018-02" db="EMBL/GenBank/DDBJ databases">
        <title>Acetobacter orientalis genome.</title>
        <authorList>
            <person name="Nakashima N."/>
            <person name="Tamura T."/>
        </authorList>
    </citation>
    <scope>NUCLEOTIDE SEQUENCE [LARGE SCALE GENOMIC DNA]</scope>
    <source>
        <strain evidence="10 13">FAN1</strain>
    </source>
</reference>
<feature type="transmembrane region" description="Helical" evidence="8">
    <location>
        <begin position="201"/>
        <end position="219"/>
    </location>
</feature>
<feature type="transmembrane region" description="Helical" evidence="8">
    <location>
        <begin position="23"/>
        <end position="48"/>
    </location>
</feature>
<dbReference type="PANTHER" id="PTHR43528:SF1">
    <property type="entry name" value="ALPHA-KETOGLUTARATE PERMEASE"/>
    <property type="match status" value="1"/>
</dbReference>
<dbReference type="InterPro" id="IPR051084">
    <property type="entry name" value="H+-coupled_symporters"/>
</dbReference>
<dbReference type="InterPro" id="IPR005828">
    <property type="entry name" value="MFS_sugar_transport-like"/>
</dbReference>
<dbReference type="Proteomes" id="UP000270034">
    <property type="component" value="Chromosome"/>
</dbReference>
<evidence type="ECO:0000256" key="8">
    <source>
        <dbReference type="SAM" id="Phobius"/>
    </source>
</evidence>
<sequence length="441" mass="47005">MSNSQPATGVGNAAATPPSHKSVWLALVATTLGGVLEWYDLILYGLFAVTLSHLFFPVSSAAGSLLLSLGSFGVAFVARPVGAAWLGSYADRKGRRHGLVLSSVLMTIGTGILAVLPSYSHIGLLAPCAVILSRLLQGFAAGGEFGGAATMLAERSQKWRGVYSSLQWSAGGVAVTLASGIAWCVHQAFTDAQITAWAWRLPFALGMVLGPLTTWLRLLSDESPEFIGQQTNHHPLKEIIQKEPYRLLLAMGLVSAGASGSYLNIYMPTLARTELHVGQAASFMGTLVSGALTIILPPLFAVLGDKINRRRMMAVMAVLGGVMAWPLFKFLVAYPSGAHLVLVQAFLVTTLYCGYYASVPALFAELFLPRNRTTAIALSYALGQLLFGGFTPMVLSWLISRFHDKTIPGLYLLFAVMLSLVCLALSQKVVARASVSSKQGV</sequence>
<dbReference type="GO" id="GO:0005886">
    <property type="term" value="C:plasma membrane"/>
    <property type="evidence" value="ECO:0007669"/>
    <property type="project" value="UniProtKB-SubCell"/>
</dbReference>
<evidence type="ECO:0000256" key="6">
    <source>
        <dbReference type="ARBA" id="ARBA00022989"/>
    </source>
</evidence>
<accession>A0A2Z5ZK70</accession>
<dbReference type="InterPro" id="IPR036259">
    <property type="entry name" value="MFS_trans_sf"/>
</dbReference>
<dbReference type="RefSeq" id="WP_084594282.1">
    <property type="nucleotide sequence ID" value="NZ_BAMX01000001.1"/>
</dbReference>
<feature type="transmembrane region" description="Helical" evidence="8">
    <location>
        <begin position="411"/>
        <end position="431"/>
    </location>
</feature>
<evidence type="ECO:0000256" key="2">
    <source>
        <dbReference type="ARBA" id="ARBA00022448"/>
    </source>
</evidence>
<keyword evidence="6 8" id="KW-1133">Transmembrane helix</keyword>
<feature type="transmembrane region" description="Helical" evidence="8">
    <location>
        <begin position="375"/>
        <end position="399"/>
    </location>
</feature>
<evidence type="ECO:0000256" key="4">
    <source>
        <dbReference type="ARBA" id="ARBA00022692"/>
    </source>
</evidence>
<dbReference type="Pfam" id="PF07690">
    <property type="entry name" value="MFS_1"/>
    <property type="match status" value="1"/>
</dbReference>
<dbReference type="SUPFAM" id="SSF103473">
    <property type="entry name" value="MFS general substrate transporter"/>
    <property type="match status" value="1"/>
</dbReference>
<feature type="transmembrane region" description="Helical" evidence="8">
    <location>
        <begin position="247"/>
        <end position="267"/>
    </location>
</feature>
<dbReference type="Gene3D" id="1.20.1250.20">
    <property type="entry name" value="MFS general substrate transporter like domains"/>
    <property type="match status" value="2"/>
</dbReference>
<name>A0A2Z5ZK70_9PROT</name>
<evidence type="ECO:0000313" key="11">
    <source>
        <dbReference type="EMBL" id="GAN64750.1"/>
    </source>
</evidence>
<comment type="subcellular location">
    <subcellularLocation>
        <location evidence="1">Cell membrane</location>
        <topology evidence="1">Multi-pass membrane protein</topology>
    </subcellularLocation>
</comment>
<dbReference type="STRING" id="1231341.Abor_001_032"/>
<evidence type="ECO:0000313" key="12">
    <source>
        <dbReference type="Proteomes" id="UP000032670"/>
    </source>
</evidence>
<evidence type="ECO:0000256" key="1">
    <source>
        <dbReference type="ARBA" id="ARBA00004651"/>
    </source>
</evidence>
<protein>
    <submittedName>
        <fullName evidence="10">Alpha-ketoglutarate/sugar transporter</fullName>
    </submittedName>
</protein>
<keyword evidence="12" id="KW-1185">Reference proteome</keyword>
<feature type="transmembrane region" description="Helical" evidence="8">
    <location>
        <begin position="165"/>
        <end position="189"/>
    </location>
</feature>
<dbReference type="Pfam" id="PF00083">
    <property type="entry name" value="Sugar_tr"/>
    <property type="match status" value="1"/>
</dbReference>
<feature type="transmembrane region" description="Helical" evidence="8">
    <location>
        <begin position="54"/>
        <end position="78"/>
    </location>
</feature>
<dbReference type="KEGG" id="aot:AcetOri_orf03932"/>
<dbReference type="Proteomes" id="UP000032670">
    <property type="component" value="Unassembled WGS sequence"/>
</dbReference>